<reference evidence="1 2" key="1">
    <citation type="submission" date="2014-04" db="EMBL/GenBank/DDBJ databases">
        <authorList>
            <consortium name="DOE Joint Genome Institute"/>
            <person name="Kuo A."/>
            <person name="Kohler A."/>
            <person name="Nagy L.G."/>
            <person name="Floudas D."/>
            <person name="Copeland A."/>
            <person name="Barry K.W."/>
            <person name="Cichocki N."/>
            <person name="Veneault-Fourrey C."/>
            <person name="LaButti K."/>
            <person name="Lindquist E.A."/>
            <person name="Lipzen A."/>
            <person name="Lundell T."/>
            <person name="Morin E."/>
            <person name="Murat C."/>
            <person name="Sun H."/>
            <person name="Tunlid A."/>
            <person name="Henrissat B."/>
            <person name="Grigoriev I.V."/>
            <person name="Hibbett D.S."/>
            <person name="Martin F."/>
            <person name="Nordberg H.P."/>
            <person name="Cantor M.N."/>
            <person name="Hua S.X."/>
        </authorList>
    </citation>
    <scope>NUCLEOTIDE SEQUENCE [LARGE SCALE GENOMIC DNA]</scope>
    <source>
        <strain evidence="1 2">LaAM-08-1</strain>
    </source>
</reference>
<evidence type="ECO:0000313" key="2">
    <source>
        <dbReference type="Proteomes" id="UP000054477"/>
    </source>
</evidence>
<reference evidence="2" key="2">
    <citation type="submission" date="2015-01" db="EMBL/GenBank/DDBJ databases">
        <title>Evolutionary Origins and Diversification of the Mycorrhizal Mutualists.</title>
        <authorList>
            <consortium name="DOE Joint Genome Institute"/>
            <consortium name="Mycorrhizal Genomics Consortium"/>
            <person name="Kohler A."/>
            <person name="Kuo A."/>
            <person name="Nagy L.G."/>
            <person name="Floudas D."/>
            <person name="Copeland A."/>
            <person name="Barry K.W."/>
            <person name="Cichocki N."/>
            <person name="Veneault-Fourrey C."/>
            <person name="LaButti K."/>
            <person name="Lindquist E.A."/>
            <person name="Lipzen A."/>
            <person name="Lundell T."/>
            <person name="Morin E."/>
            <person name="Murat C."/>
            <person name="Riley R."/>
            <person name="Ohm R."/>
            <person name="Sun H."/>
            <person name="Tunlid A."/>
            <person name="Henrissat B."/>
            <person name="Grigoriev I.V."/>
            <person name="Hibbett D.S."/>
            <person name="Martin F."/>
        </authorList>
    </citation>
    <scope>NUCLEOTIDE SEQUENCE [LARGE SCALE GENOMIC DNA]</scope>
    <source>
        <strain evidence="2">LaAM-08-1</strain>
    </source>
</reference>
<proteinExistence type="predicted"/>
<sequence>MSPPGLYMPKSKSPSCFSTPTSAVDHPLFKRGPTAPLIALANIHQAHLVEARRKGAPDWFVTDLRDTAHSRGLVFCGRESDLTGKEKLKDFAG</sequence>
<name>A0A0C9WNB8_9AGAR</name>
<gene>
    <name evidence="1" type="ORF">K443DRAFT_14079</name>
</gene>
<evidence type="ECO:0000313" key="1">
    <source>
        <dbReference type="EMBL" id="KIJ91820.1"/>
    </source>
</evidence>
<dbReference type="EMBL" id="KN838964">
    <property type="protein sequence ID" value="KIJ91820.1"/>
    <property type="molecule type" value="Genomic_DNA"/>
</dbReference>
<accession>A0A0C9WNB8</accession>
<dbReference type="HOGENOM" id="CLU_2400035_0_0_1"/>
<organism evidence="1 2">
    <name type="scientific">Laccaria amethystina LaAM-08-1</name>
    <dbReference type="NCBI Taxonomy" id="1095629"/>
    <lineage>
        <taxon>Eukaryota</taxon>
        <taxon>Fungi</taxon>
        <taxon>Dikarya</taxon>
        <taxon>Basidiomycota</taxon>
        <taxon>Agaricomycotina</taxon>
        <taxon>Agaricomycetes</taxon>
        <taxon>Agaricomycetidae</taxon>
        <taxon>Agaricales</taxon>
        <taxon>Agaricineae</taxon>
        <taxon>Hydnangiaceae</taxon>
        <taxon>Laccaria</taxon>
    </lineage>
</organism>
<keyword evidence="2" id="KW-1185">Reference proteome</keyword>
<dbReference type="Proteomes" id="UP000054477">
    <property type="component" value="Unassembled WGS sequence"/>
</dbReference>
<dbReference type="AlphaFoldDB" id="A0A0C9WNB8"/>
<protein>
    <submittedName>
        <fullName evidence="1">Unplaced genomic scaffold K443scaffold_429, whole genome shotgun sequence</fullName>
    </submittedName>
</protein>